<evidence type="ECO:0000256" key="8">
    <source>
        <dbReference type="ARBA" id="ARBA00023146"/>
    </source>
</evidence>
<dbReference type="InterPro" id="IPR036754">
    <property type="entry name" value="YbaK/aa-tRNA-synt-asso_dom_sf"/>
</dbReference>
<gene>
    <name evidence="10" type="primary">proS</name>
    <name evidence="12" type="ORF">SAMN04488134_101390</name>
</gene>
<keyword evidence="13" id="KW-1185">Reference proteome</keyword>
<dbReference type="GO" id="GO:0005829">
    <property type="term" value="C:cytosol"/>
    <property type="evidence" value="ECO:0007669"/>
    <property type="project" value="TreeGrafter"/>
</dbReference>
<comment type="domain">
    <text evidence="10">Consists of three domains: the N-terminal catalytic domain, the editing domain and the C-terminal anticodon-binding domain.</text>
</comment>
<evidence type="ECO:0000256" key="7">
    <source>
        <dbReference type="ARBA" id="ARBA00022917"/>
    </source>
</evidence>
<dbReference type="InterPro" id="IPR036621">
    <property type="entry name" value="Anticodon-bd_dom_sf"/>
</dbReference>
<keyword evidence="3 10" id="KW-0963">Cytoplasm</keyword>
<dbReference type="GO" id="GO:0004827">
    <property type="term" value="F:proline-tRNA ligase activity"/>
    <property type="evidence" value="ECO:0007669"/>
    <property type="project" value="UniProtKB-UniRule"/>
</dbReference>
<dbReference type="Proteomes" id="UP000199300">
    <property type="component" value="Unassembled WGS sequence"/>
</dbReference>
<dbReference type="SUPFAM" id="SSF52954">
    <property type="entry name" value="Class II aaRS ABD-related"/>
    <property type="match status" value="1"/>
</dbReference>
<evidence type="ECO:0000256" key="4">
    <source>
        <dbReference type="ARBA" id="ARBA00022598"/>
    </source>
</evidence>
<dbReference type="Pfam" id="PF04073">
    <property type="entry name" value="tRNA_edit"/>
    <property type="match status" value="1"/>
</dbReference>
<dbReference type="InterPro" id="IPR023717">
    <property type="entry name" value="Pro-tRNA-Synthase_IIa_type1"/>
</dbReference>
<dbReference type="PRINTS" id="PR01046">
    <property type="entry name" value="TRNASYNTHPRO"/>
</dbReference>
<dbReference type="RefSeq" id="WP_091494187.1">
    <property type="nucleotide sequence ID" value="NZ_FODJ01000001.1"/>
</dbReference>
<dbReference type="InterPro" id="IPR002316">
    <property type="entry name" value="Pro-tRNA-ligase_IIa"/>
</dbReference>
<proteinExistence type="inferred from homology"/>
<dbReference type="InterPro" id="IPR006195">
    <property type="entry name" value="aa-tRNA-synth_II"/>
</dbReference>
<dbReference type="GO" id="GO:0140096">
    <property type="term" value="F:catalytic activity, acting on a protein"/>
    <property type="evidence" value="ECO:0007669"/>
    <property type="project" value="UniProtKB-ARBA"/>
</dbReference>
<evidence type="ECO:0000313" key="13">
    <source>
        <dbReference type="Proteomes" id="UP000199300"/>
    </source>
</evidence>
<dbReference type="InterPro" id="IPR033730">
    <property type="entry name" value="ProRS_core_prok"/>
</dbReference>
<dbReference type="InterPro" id="IPR044140">
    <property type="entry name" value="ProRS_anticodon_short"/>
</dbReference>
<evidence type="ECO:0000256" key="1">
    <source>
        <dbReference type="ARBA" id="ARBA00004496"/>
    </source>
</evidence>
<organism evidence="12 13">
    <name type="scientific">Amphibacillus marinus</name>
    <dbReference type="NCBI Taxonomy" id="872970"/>
    <lineage>
        <taxon>Bacteria</taxon>
        <taxon>Bacillati</taxon>
        <taxon>Bacillota</taxon>
        <taxon>Bacilli</taxon>
        <taxon>Bacillales</taxon>
        <taxon>Bacillaceae</taxon>
        <taxon>Amphibacillus</taxon>
    </lineage>
</organism>
<comment type="subcellular location">
    <subcellularLocation>
        <location evidence="1 10">Cytoplasm</location>
    </subcellularLocation>
</comment>
<dbReference type="PANTHER" id="PTHR42753:SF2">
    <property type="entry name" value="PROLINE--TRNA LIGASE"/>
    <property type="match status" value="1"/>
</dbReference>
<evidence type="ECO:0000259" key="11">
    <source>
        <dbReference type="PROSITE" id="PS50862"/>
    </source>
</evidence>
<dbReference type="EMBL" id="FODJ01000001">
    <property type="protein sequence ID" value="SEN57373.1"/>
    <property type="molecule type" value="Genomic_DNA"/>
</dbReference>
<dbReference type="PIRSF" id="PIRSF001535">
    <property type="entry name" value="ProRS_1"/>
    <property type="match status" value="1"/>
</dbReference>
<dbReference type="CDD" id="cd04334">
    <property type="entry name" value="ProRS-INS"/>
    <property type="match status" value="1"/>
</dbReference>
<evidence type="ECO:0000256" key="10">
    <source>
        <dbReference type="HAMAP-Rule" id="MF_01569"/>
    </source>
</evidence>
<keyword evidence="4 10" id="KW-0436">Ligase</keyword>
<evidence type="ECO:0000256" key="6">
    <source>
        <dbReference type="ARBA" id="ARBA00022840"/>
    </source>
</evidence>
<keyword evidence="7 10" id="KW-0648">Protein biosynthesis</keyword>
<dbReference type="AlphaFoldDB" id="A0A1H8HMQ1"/>
<dbReference type="InterPro" id="IPR002314">
    <property type="entry name" value="aa-tRNA-synt_IIb"/>
</dbReference>
<dbReference type="PROSITE" id="PS50862">
    <property type="entry name" value="AA_TRNA_LIGASE_II"/>
    <property type="match status" value="1"/>
</dbReference>
<dbReference type="GO" id="GO:0016740">
    <property type="term" value="F:transferase activity"/>
    <property type="evidence" value="ECO:0007669"/>
    <property type="project" value="UniProtKB-ARBA"/>
</dbReference>
<dbReference type="InterPro" id="IPR045864">
    <property type="entry name" value="aa-tRNA-synth_II/BPL/LPL"/>
</dbReference>
<dbReference type="InterPro" id="IPR007214">
    <property type="entry name" value="YbaK/aa-tRNA-synth-assoc-dom"/>
</dbReference>
<comment type="function">
    <text evidence="10">Catalyzes the attachment of proline to tRNA(Pro) in a two-step reaction: proline is first activated by ATP to form Pro-AMP and then transferred to the acceptor end of tRNA(Pro). As ProRS can inadvertently accommodate and process non-cognate amino acids such as alanine and cysteine, to avoid such errors it has two additional distinct editing activities against alanine. One activity is designated as 'pretransfer' editing and involves the tRNA(Pro)-independent hydrolysis of activated Ala-AMP. The other activity is designated 'posttransfer' editing and involves deacylation of mischarged Ala-tRNA(Pro). The misacylated Cys-tRNA(Pro) is not edited by ProRS.</text>
</comment>
<comment type="catalytic activity">
    <reaction evidence="9 10">
        <text>tRNA(Pro) + L-proline + ATP = L-prolyl-tRNA(Pro) + AMP + diphosphate</text>
        <dbReference type="Rhea" id="RHEA:14305"/>
        <dbReference type="Rhea" id="RHEA-COMP:9700"/>
        <dbReference type="Rhea" id="RHEA-COMP:9702"/>
        <dbReference type="ChEBI" id="CHEBI:30616"/>
        <dbReference type="ChEBI" id="CHEBI:33019"/>
        <dbReference type="ChEBI" id="CHEBI:60039"/>
        <dbReference type="ChEBI" id="CHEBI:78442"/>
        <dbReference type="ChEBI" id="CHEBI:78532"/>
        <dbReference type="ChEBI" id="CHEBI:456215"/>
        <dbReference type="EC" id="6.1.1.15"/>
    </reaction>
</comment>
<evidence type="ECO:0000313" key="12">
    <source>
        <dbReference type="EMBL" id="SEN57373.1"/>
    </source>
</evidence>
<dbReference type="PANTHER" id="PTHR42753">
    <property type="entry name" value="MITOCHONDRIAL RIBOSOME PROTEIN L39/PROLYL-TRNA LIGASE FAMILY MEMBER"/>
    <property type="match status" value="1"/>
</dbReference>
<dbReference type="InterPro" id="IPR004154">
    <property type="entry name" value="Anticodon-bd"/>
</dbReference>
<comment type="similarity">
    <text evidence="10">Belongs to the class-II aminoacyl-tRNA synthetase family. ProS type 1 subfamily.</text>
</comment>
<dbReference type="FunFam" id="3.30.930.10:FF:000043">
    <property type="entry name" value="Proline--tRNA ligase"/>
    <property type="match status" value="1"/>
</dbReference>
<dbReference type="NCBIfam" id="TIGR00409">
    <property type="entry name" value="proS_fam_II"/>
    <property type="match status" value="1"/>
</dbReference>
<dbReference type="Pfam" id="PF03129">
    <property type="entry name" value="HGTP_anticodon"/>
    <property type="match status" value="1"/>
</dbReference>
<keyword evidence="5 10" id="KW-0547">Nucleotide-binding</keyword>
<accession>A0A1H8HMQ1</accession>
<dbReference type="STRING" id="872970.SAMN04488134_101390"/>
<dbReference type="GO" id="GO:0002161">
    <property type="term" value="F:aminoacyl-tRNA deacylase activity"/>
    <property type="evidence" value="ECO:0007669"/>
    <property type="project" value="InterPro"/>
</dbReference>
<dbReference type="InterPro" id="IPR004500">
    <property type="entry name" value="Pro-tRNA-synth_IIa_bac-type"/>
</dbReference>
<dbReference type="Gene3D" id="3.30.930.10">
    <property type="entry name" value="Bira Bifunctional Protein, Domain 2"/>
    <property type="match status" value="2"/>
</dbReference>
<protein>
    <recommendedName>
        <fullName evidence="10">Proline--tRNA ligase</fullName>
        <ecNumber evidence="10">6.1.1.15</ecNumber>
    </recommendedName>
    <alternativeName>
        <fullName evidence="10">Prolyl-tRNA synthetase</fullName>
        <shortName evidence="10">ProRS</shortName>
    </alternativeName>
</protein>
<evidence type="ECO:0000256" key="5">
    <source>
        <dbReference type="ARBA" id="ARBA00022741"/>
    </source>
</evidence>
<evidence type="ECO:0000256" key="3">
    <source>
        <dbReference type="ARBA" id="ARBA00022490"/>
    </source>
</evidence>
<dbReference type="CDD" id="cd00779">
    <property type="entry name" value="ProRS_core_prok"/>
    <property type="match status" value="1"/>
</dbReference>
<dbReference type="GO" id="GO:0005524">
    <property type="term" value="F:ATP binding"/>
    <property type="evidence" value="ECO:0007669"/>
    <property type="project" value="UniProtKB-UniRule"/>
</dbReference>
<dbReference type="SUPFAM" id="SSF55681">
    <property type="entry name" value="Class II aaRS and biotin synthetases"/>
    <property type="match status" value="1"/>
</dbReference>
<dbReference type="CDD" id="cd00861">
    <property type="entry name" value="ProRS_anticodon_short"/>
    <property type="match status" value="1"/>
</dbReference>
<feature type="domain" description="Aminoacyl-transfer RNA synthetases class-II family profile" evidence="11">
    <location>
        <begin position="38"/>
        <end position="465"/>
    </location>
</feature>
<dbReference type="NCBIfam" id="NF006625">
    <property type="entry name" value="PRK09194.1"/>
    <property type="match status" value="1"/>
</dbReference>
<keyword evidence="8 10" id="KW-0030">Aminoacyl-tRNA synthetase</keyword>
<reference evidence="12 13" key="1">
    <citation type="submission" date="2016-10" db="EMBL/GenBank/DDBJ databases">
        <authorList>
            <person name="de Groot N.N."/>
        </authorList>
    </citation>
    <scope>NUCLEOTIDE SEQUENCE [LARGE SCALE GENOMIC DNA]</scope>
    <source>
        <strain evidence="12 13">CGMCC 1.10434</strain>
    </source>
</reference>
<evidence type="ECO:0000256" key="2">
    <source>
        <dbReference type="ARBA" id="ARBA00011738"/>
    </source>
</evidence>
<dbReference type="GO" id="GO:0006433">
    <property type="term" value="P:prolyl-tRNA aminoacylation"/>
    <property type="evidence" value="ECO:0007669"/>
    <property type="project" value="UniProtKB-UniRule"/>
</dbReference>
<keyword evidence="6 10" id="KW-0067">ATP-binding</keyword>
<dbReference type="InterPro" id="IPR050062">
    <property type="entry name" value="Pro-tRNA_synthetase"/>
</dbReference>
<dbReference type="SUPFAM" id="SSF55826">
    <property type="entry name" value="YbaK/ProRS associated domain"/>
    <property type="match status" value="1"/>
</dbReference>
<sequence>MRQSRTLIPTLKETPADADIASHQWLLRAGYIRQNFSGVYSFLPLGKKVLDKIEQVVREEMDKVGANEVLMPALQSADLWRESGRWDKMGPELMRLNDRHEREFVLGPTHEEVATSMIRDEVKSYKKLPLTLYQIQTKFRDERRPRFGLLRGREFIMKDAYSFHDSEQSLEESYQTMYQAYTQIFTRLGLNFRAVIADSGAMGGKDTHEFMALSQVGEDTIAFSDQSDYAANIEMAEVLDCYSFSEQEAKPLELVDTPNQKTMQQVADYLGHALDAGMKSLLYQIDDAFVLVVTRGDHEVNEIKLKNHFAASKVELADEKVSGELLQAGFGSLGPIDVPAEVKVVCDLAVRAMANVTCGANQDDKHYVNVNPKRDLVNVEYADLRFIKAGDPSPDGKGTIEFAEGIEIGQVFKLGSFYAEQLGATYLNDQGKSETMLMGCYGVGVSRTLAAIVEQHHDDKGIVWPVQVAPYQIHLLVLNSKKEEQVQLGEQIYHQLTSAGYDVLYDDRKERAGIKFADSDLIGIPYRVTVGKQADDGIVECKVRMTGEQSERHFKEIIPYLERSLNPN</sequence>
<name>A0A1H8HMQ1_9BACI</name>
<dbReference type="HAMAP" id="MF_01569">
    <property type="entry name" value="Pro_tRNA_synth_type1"/>
    <property type="match status" value="1"/>
</dbReference>
<dbReference type="Pfam" id="PF00587">
    <property type="entry name" value="tRNA-synt_2b"/>
    <property type="match status" value="1"/>
</dbReference>
<comment type="subunit">
    <text evidence="2 10">Homodimer.</text>
</comment>
<evidence type="ECO:0000256" key="9">
    <source>
        <dbReference type="ARBA" id="ARBA00047671"/>
    </source>
</evidence>
<dbReference type="OrthoDB" id="9809052at2"/>
<dbReference type="FunFam" id="3.40.50.800:FF:000011">
    <property type="entry name" value="Proline--tRNA ligase"/>
    <property type="match status" value="1"/>
</dbReference>
<dbReference type="EC" id="6.1.1.15" evidence="10"/>
<dbReference type="Gene3D" id="3.40.50.800">
    <property type="entry name" value="Anticodon-binding domain"/>
    <property type="match status" value="1"/>
</dbReference>